<keyword evidence="1" id="KW-0472">Membrane</keyword>
<protein>
    <submittedName>
        <fullName evidence="2">Uncharacterized protein</fullName>
    </submittedName>
</protein>
<name>W5SY44_BORPR</name>
<sequence length="59" mass="7068">MNLSSLIKHQTKTYIPSNLILIYTSNNLVYLINLLIDCKNYYYLIYFCNYTLYIFVTSL</sequence>
<dbReference type="HOGENOM" id="CLU_2951145_0_0_12"/>
<dbReference type="AlphaFoldDB" id="W5SY44"/>
<dbReference type="EMBL" id="CP005866">
    <property type="protein sequence ID" value="AHH09981.1"/>
    <property type="molecule type" value="Genomic_DNA"/>
</dbReference>
<keyword evidence="2" id="KW-0614">Plasmid</keyword>
<keyword evidence="1" id="KW-0812">Transmembrane</keyword>
<accession>W5SY44</accession>
<evidence type="ECO:0000313" key="2">
    <source>
        <dbReference type="EMBL" id="AHH09981.1"/>
    </source>
</evidence>
<gene>
    <name evidence="2" type="ORF">BPA_0900014</name>
</gene>
<feature type="transmembrane region" description="Helical" evidence="1">
    <location>
        <begin position="41"/>
        <end position="58"/>
    </location>
</feature>
<keyword evidence="1" id="KW-1133">Transmembrane helix</keyword>
<organism evidence="2">
    <name type="scientific">Borrelia parkeri SLO</name>
    <dbReference type="NCBI Taxonomy" id="1313294"/>
    <lineage>
        <taxon>Bacteria</taxon>
        <taxon>Pseudomonadati</taxon>
        <taxon>Spirochaetota</taxon>
        <taxon>Spirochaetia</taxon>
        <taxon>Spirochaetales</taxon>
        <taxon>Borreliaceae</taxon>
        <taxon>Borrelia</taxon>
    </lineage>
</organism>
<geneLocation type="plasmid" evidence="2">
    <name>unnamed</name>
</geneLocation>
<proteinExistence type="predicted"/>
<evidence type="ECO:0000256" key="1">
    <source>
        <dbReference type="SAM" id="Phobius"/>
    </source>
</evidence>
<reference evidence="2" key="1">
    <citation type="submission" date="2013-04" db="EMBL/GenBank/DDBJ databases">
        <title>Comparative Genomics of Relapsing Fever Spirochetes.</title>
        <authorList>
            <person name="Schwan T.G."/>
            <person name="Raffel S.J."/>
            <person name="Porcella S.F."/>
            <person name="Martens C.A."/>
            <person name="Bruno D.P."/>
            <person name="Ricklefs S.M."/>
            <person name="Barbian K.B."/>
        </authorList>
    </citation>
    <scope>NUCLEOTIDE SEQUENCE</scope>
    <source>
        <strain evidence="2">SLO</strain>
        <plasmid evidence="2">unnamed</plasmid>
    </source>
</reference>
<feature type="transmembrane region" description="Helical" evidence="1">
    <location>
        <begin position="20"/>
        <end position="36"/>
    </location>
</feature>